<protein>
    <recommendedName>
        <fullName evidence="8">UPF0056 membrane protein</fullName>
    </recommendedName>
</protein>
<evidence type="ECO:0000256" key="8">
    <source>
        <dbReference type="RuleBase" id="RU362048"/>
    </source>
</evidence>
<dbReference type="NCBIfam" id="TIGR00427">
    <property type="entry name" value="NAAT family transporter"/>
    <property type="match status" value="1"/>
</dbReference>
<dbReference type="AlphaFoldDB" id="A0A227KPC8"/>
<keyword evidence="7 8" id="KW-0472">Membrane</keyword>
<dbReference type="PANTHER" id="PTHR33508:SF2">
    <property type="entry name" value="UPF0056 INNER MEMBRANE PROTEIN MARC"/>
    <property type="match status" value="1"/>
</dbReference>
<dbReference type="GeneID" id="78362478"/>
<keyword evidence="5 8" id="KW-0812">Transmembrane</keyword>
<feature type="transmembrane region" description="Helical" evidence="8">
    <location>
        <begin position="148"/>
        <end position="170"/>
    </location>
</feature>
<comment type="caution">
    <text evidence="9">The sequence shown here is derived from an EMBL/GenBank/DDBJ whole genome shotgun (WGS) entry which is preliminary data.</text>
</comment>
<comment type="subcellular location">
    <subcellularLocation>
        <location evidence="1">Cell inner membrane</location>
        <topology evidence="1">Multi-pass membrane protein</topology>
    </subcellularLocation>
    <subcellularLocation>
        <location evidence="8">Cell membrane</location>
        <topology evidence="8">Multi-pass membrane protein</topology>
    </subcellularLocation>
</comment>
<dbReference type="EMBL" id="NHMP01000002">
    <property type="protein sequence ID" value="OXE50122.1"/>
    <property type="molecule type" value="Genomic_DNA"/>
</dbReference>
<dbReference type="Pfam" id="PF01914">
    <property type="entry name" value="MarC"/>
    <property type="match status" value="1"/>
</dbReference>
<evidence type="ECO:0000256" key="7">
    <source>
        <dbReference type="ARBA" id="ARBA00023136"/>
    </source>
</evidence>
<dbReference type="NCBIfam" id="NF008228">
    <property type="entry name" value="PRK10995.1"/>
    <property type="match status" value="1"/>
</dbReference>
<evidence type="ECO:0000256" key="6">
    <source>
        <dbReference type="ARBA" id="ARBA00022989"/>
    </source>
</evidence>
<feature type="transmembrane region" description="Helical" evidence="8">
    <location>
        <begin position="6"/>
        <end position="25"/>
    </location>
</feature>
<comment type="similarity">
    <text evidence="2 8">Belongs to the UPF0056 (MarC) family.</text>
</comment>
<reference evidence="10" key="1">
    <citation type="submission" date="2017-05" db="EMBL/GenBank/DDBJ databases">
        <title>Improved OligoMM genomes.</title>
        <authorList>
            <person name="Garzetti D."/>
        </authorList>
    </citation>
    <scope>NUCLEOTIDE SEQUENCE [LARGE SCALE GENOMIC DNA]</scope>
    <source>
        <strain evidence="10">YL45</strain>
    </source>
</reference>
<evidence type="ECO:0000256" key="3">
    <source>
        <dbReference type="ARBA" id="ARBA00022475"/>
    </source>
</evidence>
<evidence type="ECO:0000256" key="5">
    <source>
        <dbReference type="ARBA" id="ARBA00022692"/>
    </source>
</evidence>
<keyword evidence="4" id="KW-0997">Cell inner membrane</keyword>
<feature type="transmembrane region" description="Helical" evidence="8">
    <location>
        <begin position="115"/>
        <end position="136"/>
    </location>
</feature>
<gene>
    <name evidence="9" type="ORF">ADH67_03700</name>
</gene>
<proteinExistence type="inferred from homology"/>
<feature type="transmembrane region" description="Helical" evidence="8">
    <location>
        <begin position="191"/>
        <end position="212"/>
    </location>
</feature>
<accession>A0A227KPC8</accession>
<dbReference type="RefSeq" id="WP_066594764.1">
    <property type="nucleotide sequence ID" value="NZ_CAJTBZ010000014.1"/>
</dbReference>
<sequence length="215" mass="23076">MVESLYLQYLFGGFVSLIVITNPLSKIPLYISLTQGMSIAERKKQANWACYYAAAIMLVSLAAGNLLLVFFGISYGALRISGGFVVGLIGYQMLFGSRDQQGAPVVRRDKTDYSFFPLAMPGISGPGTIAVVIGIASEIAELPNWIDMAGAFFMTGVSILACAFITWIVLRCSEYISSKLGPSGTQVLTKLMGFLLICIGVQFMGSGVRTFMAGS</sequence>
<feature type="transmembrane region" description="Helical" evidence="8">
    <location>
        <begin position="77"/>
        <end position="94"/>
    </location>
</feature>
<name>A0A227KPC8_9BURK</name>
<keyword evidence="3" id="KW-1003">Cell membrane</keyword>
<evidence type="ECO:0000256" key="1">
    <source>
        <dbReference type="ARBA" id="ARBA00004429"/>
    </source>
</evidence>
<keyword evidence="10" id="KW-1185">Reference proteome</keyword>
<dbReference type="GO" id="GO:0005886">
    <property type="term" value="C:plasma membrane"/>
    <property type="evidence" value="ECO:0007669"/>
    <property type="project" value="UniProtKB-SubCell"/>
</dbReference>
<dbReference type="InterPro" id="IPR002771">
    <property type="entry name" value="Multi_antbiot-R_MarC"/>
</dbReference>
<feature type="transmembrane region" description="Helical" evidence="8">
    <location>
        <begin position="46"/>
        <end position="71"/>
    </location>
</feature>
<dbReference type="Proteomes" id="UP000214610">
    <property type="component" value="Unassembled WGS sequence"/>
</dbReference>
<keyword evidence="6 8" id="KW-1133">Transmembrane helix</keyword>
<evidence type="ECO:0000256" key="4">
    <source>
        <dbReference type="ARBA" id="ARBA00022519"/>
    </source>
</evidence>
<dbReference type="PANTHER" id="PTHR33508">
    <property type="entry name" value="UPF0056 MEMBRANE PROTEIN YHCE"/>
    <property type="match status" value="1"/>
</dbReference>
<evidence type="ECO:0000313" key="9">
    <source>
        <dbReference type="EMBL" id="OXE50122.1"/>
    </source>
</evidence>
<evidence type="ECO:0000256" key="2">
    <source>
        <dbReference type="ARBA" id="ARBA00009784"/>
    </source>
</evidence>
<evidence type="ECO:0000313" key="10">
    <source>
        <dbReference type="Proteomes" id="UP000214610"/>
    </source>
</evidence>
<organism evidence="9 10">
    <name type="scientific">Turicimonas muris</name>
    <dbReference type="NCBI Taxonomy" id="1796652"/>
    <lineage>
        <taxon>Bacteria</taxon>
        <taxon>Pseudomonadati</taxon>
        <taxon>Pseudomonadota</taxon>
        <taxon>Betaproteobacteria</taxon>
        <taxon>Burkholderiales</taxon>
        <taxon>Sutterellaceae</taxon>
        <taxon>Turicimonas</taxon>
    </lineage>
</organism>